<reference evidence="2" key="1">
    <citation type="submission" date="2021-07" db="EMBL/GenBank/DDBJ databases">
        <title>Aureisphaera sp. CAU 1614 isolated from sea sediment.</title>
        <authorList>
            <person name="Kim W."/>
        </authorList>
    </citation>
    <scope>NUCLEOTIDE SEQUENCE</scope>
    <source>
        <strain evidence="2">CAU 1614</strain>
    </source>
</reference>
<proteinExistence type="predicted"/>
<dbReference type="Pfam" id="PF19765">
    <property type="entry name" value="DUF6252"/>
    <property type="match status" value="1"/>
</dbReference>
<feature type="chain" id="PRO_5040967347" description="DUF5689 domain-containing protein" evidence="1">
    <location>
        <begin position="24"/>
        <end position="462"/>
    </location>
</feature>
<accession>A0A9X1FPD6</accession>
<gene>
    <name evidence="2" type="ORF">KXJ69_07490</name>
</gene>
<dbReference type="EMBL" id="JAHWDP010000003">
    <property type="protein sequence ID" value="MBW2937943.1"/>
    <property type="molecule type" value="Genomic_DNA"/>
</dbReference>
<keyword evidence="1" id="KW-0732">Signal</keyword>
<evidence type="ECO:0000256" key="1">
    <source>
        <dbReference type="SAM" id="SignalP"/>
    </source>
</evidence>
<protein>
    <recommendedName>
        <fullName evidence="4">DUF5689 domain-containing protein</fullName>
    </recommendedName>
</protein>
<evidence type="ECO:0000313" key="3">
    <source>
        <dbReference type="Proteomes" id="UP001138686"/>
    </source>
</evidence>
<dbReference type="RefSeq" id="WP_219052384.1">
    <property type="nucleotide sequence ID" value="NZ_JAHWDP010000003.1"/>
</dbReference>
<keyword evidence="3" id="KW-1185">Reference proteome</keyword>
<organism evidence="2 3">
    <name type="scientific">Halomarinibacterium sedimenti</name>
    <dbReference type="NCBI Taxonomy" id="2857106"/>
    <lineage>
        <taxon>Bacteria</taxon>
        <taxon>Pseudomonadati</taxon>
        <taxon>Bacteroidota</taxon>
        <taxon>Flavobacteriia</taxon>
        <taxon>Flavobacteriales</taxon>
        <taxon>Flavobacteriaceae</taxon>
        <taxon>Halomarinibacterium</taxon>
    </lineage>
</organism>
<dbReference type="AlphaFoldDB" id="A0A9X1FPD6"/>
<dbReference type="InterPro" id="IPR046219">
    <property type="entry name" value="DUF6252"/>
</dbReference>
<comment type="caution">
    <text evidence="2">The sequence shown here is derived from an EMBL/GenBank/DDBJ whole genome shotgun (WGS) entry which is preliminary data.</text>
</comment>
<dbReference type="Proteomes" id="UP001138686">
    <property type="component" value="Unassembled WGS sequence"/>
</dbReference>
<feature type="signal peptide" evidence="1">
    <location>
        <begin position="1"/>
        <end position="23"/>
    </location>
</feature>
<dbReference type="PROSITE" id="PS51257">
    <property type="entry name" value="PROKAR_LIPOPROTEIN"/>
    <property type="match status" value="1"/>
</dbReference>
<name>A0A9X1FPD6_9FLAO</name>
<evidence type="ECO:0008006" key="4">
    <source>
        <dbReference type="Google" id="ProtNLM"/>
    </source>
</evidence>
<evidence type="ECO:0000313" key="2">
    <source>
        <dbReference type="EMBL" id="MBW2937943.1"/>
    </source>
</evidence>
<sequence>MKKAIILNWMLLALFALSFSSCTNETLEGEFITDETGTGNGEFSATIDGENFVATAVTAELTDGVLNLKATDAGGNVVTLLIENVGICTYDLSLQSSTAEYAIVNDNDSFSSLGSVGGSGSARIIALESEDLKIAGTFQFNAIRQVNATNEFVVVTNGVFTGVAFNLVSGSALPNECETSGGGNVDPETSFFAKVDLLEFVEETIEVTRVTVYDTPMVNIVATTANGAQIRIDIPENIGGVGTYTFPPADMPISNGAILFASYNDAAGGESLTAIPETGTITFTEFGANTGKMTATFSFMGQDPIDGGEIVEVTEGTFTIDFIENSGGVEDTFTADIDGEEYTYDSIEVTQNPFNGQTIINITTIDSVTNRSLTISFPIDIQVGTYEMSPFFTNGDEVVGIHNPNIGSSILFKSNPGTLSIFSYEYSSGVLEGAFSFSAVDPLENDPTVYEVTNGYFVITLQ</sequence>